<evidence type="ECO:0000256" key="3">
    <source>
        <dbReference type="ARBA" id="ARBA00022692"/>
    </source>
</evidence>
<evidence type="ECO:0000256" key="4">
    <source>
        <dbReference type="ARBA" id="ARBA00022989"/>
    </source>
</evidence>
<dbReference type="Proteomes" id="UP000630353">
    <property type="component" value="Unassembled WGS sequence"/>
</dbReference>
<proteinExistence type="inferred from homology"/>
<name>A0A919CS82_9PROT</name>
<comment type="subcellular location">
    <subcellularLocation>
        <location evidence="1">Membrane</location>
        <topology evidence="1">Multi-pass membrane protein</topology>
    </subcellularLocation>
</comment>
<dbReference type="PANTHER" id="PTHR22911">
    <property type="entry name" value="ACYL-MALONYL CONDENSING ENZYME-RELATED"/>
    <property type="match status" value="1"/>
</dbReference>
<dbReference type="EMBL" id="BMZS01000009">
    <property type="protein sequence ID" value="GHD56878.1"/>
    <property type="molecule type" value="Genomic_DNA"/>
</dbReference>
<dbReference type="SUPFAM" id="SSF103481">
    <property type="entry name" value="Multidrug resistance efflux transporter EmrE"/>
    <property type="match status" value="2"/>
</dbReference>
<feature type="transmembrane region" description="Helical" evidence="6">
    <location>
        <begin position="87"/>
        <end position="104"/>
    </location>
</feature>
<keyword evidence="5 6" id="KW-0472">Membrane</keyword>
<reference evidence="8" key="2">
    <citation type="submission" date="2020-09" db="EMBL/GenBank/DDBJ databases">
        <authorList>
            <person name="Sun Q."/>
            <person name="Kim S."/>
        </authorList>
    </citation>
    <scope>NUCLEOTIDE SEQUENCE</scope>
    <source>
        <strain evidence="8">KCTC 42651</strain>
    </source>
</reference>
<feature type="transmembrane region" description="Helical" evidence="6">
    <location>
        <begin position="113"/>
        <end position="131"/>
    </location>
</feature>
<evidence type="ECO:0000256" key="6">
    <source>
        <dbReference type="SAM" id="Phobius"/>
    </source>
</evidence>
<comment type="similarity">
    <text evidence="2">Belongs to the drug/metabolite transporter (DMT) superfamily. 10 TMS drug/metabolite exporter (DME) (TC 2.A.7.3) family.</text>
</comment>
<feature type="transmembrane region" description="Helical" evidence="6">
    <location>
        <begin position="56"/>
        <end position="81"/>
    </location>
</feature>
<protein>
    <submittedName>
        <fullName evidence="8">Membrane protein</fullName>
    </submittedName>
</protein>
<evidence type="ECO:0000259" key="7">
    <source>
        <dbReference type="Pfam" id="PF00892"/>
    </source>
</evidence>
<feature type="transmembrane region" description="Helical" evidence="6">
    <location>
        <begin position="28"/>
        <end position="44"/>
    </location>
</feature>
<dbReference type="PANTHER" id="PTHR22911:SF6">
    <property type="entry name" value="SOLUTE CARRIER FAMILY 35 MEMBER G1"/>
    <property type="match status" value="1"/>
</dbReference>
<dbReference type="GO" id="GO:0016020">
    <property type="term" value="C:membrane"/>
    <property type="evidence" value="ECO:0007669"/>
    <property type="project" value="UniProtKB-SubCell"/>
</dbReference>
<feature type="domain" description="EamA" evidence="7">
    <location>
        <begin position="137"/>
        <end position="265"/>
    </location>
</feature>
<evidence type="ECO:0000256" key="2">
    <source>
        <dbReference type="ARBA" id="ARBA00009853"/>
    </source>
</evidence>
<feature type="transmembrane region" description="Helical" evidence="6">
    <location>
        <begin position="167"/>
        <end position="187"/>
    </location>
</feature>
<accession>A0A919CS82</accession>
<feature type="domain" description="EamA" evidence="7">
    <location>
        <begin position="2"/>
        <end position="127"/>
    </location>
</feature>
<organism evidence="8 9">
    <name type="scientific">Thalassobaculum fulvum</name>
    <dbReference type="NCBI Taxonomy" id="1633335"/>
    <lineage>
        <taxon>Bacteria</taxon>
        <taxon>Pseudomonadati</taxon>
        <taxon>Pseudomonadota</taxon>
        <taxon>Alphaproteobacteria</taxon>
        <taxon>Rhodospirillales</taxon>
        <taxon>Thalassobaculaceae</taxon>
        <taxon>Thalassobaculum</taxon>
    </lineage>
</organism>
<keyword evidence="4 6" id="KW-1133">Transmembrane helix</keyword>
<reference evidence="8" key="1">
    <citation type="journal article" date="2014" name="Int. J. Syst. Evol. Microbiol.">
        <title>Complete genome sequence of Corynebacterium casei LMG S-19264T (=DSM 44701T), isolated from a smear-ripened cheese.</title>
        <authorList>
            <consortium name="US DOE Joint Genome Institute (JGI-PGF)"/>
            <person name="Walter F."/>
            <person name="Albersmeier A."/>
            <person name="Kalinowski J."/>
            <person name="Ruckert C."/>
        </authorList>
    </citation>
    <scope>NUCLEOTIDE SEQUENCE</scope>
    <source>
        <strain evidence="8">KCTC 42651</strain>
    </source>
</reference>
<evidence type="ECO:0000313" key="8">
    <source>
        <dbReference type="EMBL" id="GHD56878.1"/>
    </source>
</evidence>
<evidence type="ECO:0000256" key="1">
    <source>
        <dbReference type="ARBA" id="ARBA00004141"/>
    </source>
</evidence>
<sequence length="291" mass="31195">MALAGLAFAVMGGLIKFAARDLHPFEVAFLRCFFGLLWMAPWLLRHGPRALRTRKLPLYTARAAFGLVGMLAGFYALRFIALADATALSFTAPLFATVGAALVLHETVRRRRWTATVLGFIGVLIILRPGVTAVEPAALWTLLAAATTAANMLIVKRLTDTEPTEAVVTWMVVMMTPMTLVAALPFWEWPSPTQIGIAAAIGLCGTLGHLAVTRGFAAGEASLVMSFEYLRMPFAAAIGWAAFGEVPTVWTFLGAAVIAGSAAYIAHREATLARAARRRAASAQHDQSEPD</sequence>
<dbReference type="InterPro" id="IPR000620">
    <property type="entry name" value="EamA_dom"/>
</dbReference>
<evidence type="ECO:0000313" key="9">
    <source>
        <dbReference type="Proteomes" id="UP000630353"/>
    </source>
</evidence>
<dbReference type="InterPro" id="IPR037185">
    <property type="entry name" value="EmrE-like"/>
</dbReference>
<keyword evidence="3 6" id="KW-0812">Transmembrane</keyword>
<keyword evidence="9" id="KW-1185">Reference proteome</keyword>
<gene>
    <name evidence="8" type="ORF">GCM10017083_37530</name>
</gene>
<dbReference type="AlphaFoldDB" id="A0A919CS82"/>
<comment type="caution">
    <text evidence="8">The sequence shown here is derived from an EMBL/GenBank/DDBJ whole genome shotgun (WGS) entry which is preliminary data.</text>
</comment>
<evidence type="ECO:0000256" key="5">
    <source>
        <dbReference type="ARBA" id="ARBA00023136"/>
    </source>
</evidence>
<feature type="transmembrane region" description="Helical" evidence="6">
    <location>
        <begin position="193"/>
        <end position="212"/>
    </location>
</feature>
<dbReference type="Pfam" id="PF00892">
    <property type="entry name" value="EamA"/>
    <property type="match status" value="2"/>
</dbReference>